<dbReference type="GeneTree" id="ENSGT00390000015102"/>
<dbReference type="AlphaFoldDB" id="A0A8C9RNA0"/>
<reference evidence="6" key="2">
    <citation type="submission" date="2025-08" db="UniProtKB">
        <authorList>
            <consortium name="Ensembl"/>
        </authorList>
    </citation>
    <scope>IDENTIFICATION</scope>
</reference>
<reference evidence="6" key="3">
    <citation type="submission" date="2025-09" db="UniProtKB">
        <authorList>
            <consortium name="Ensembl"/>
        </authorList>
    </citation>
    <scope>IDENTIFICATION</scope>
</reference>
<evidence type="ECO:0000256" key="5">
    <source>
        <dbReference type="SAM" id="MobiDB-lite"/>
    </source>
</evidence>
<feature type="coiled-coil region" evidence="4">
    <location>
        <begin position="597"/>
        <end position="636"/>
    </location>
</feature>
<accession>A0A8C9RNA0</accession>
<dbReference type="Pfam" id="PF05186">
    <property type="entry name" value="Dpy-30"/>
    <property type="match status" value="1"/>
</dbReference>
<dbReference type="Pfam" id="PF13207">
    <property type="entry name" value="AAA_17"/>
    <property type="match status" value="1"/>
</dbReference>
<dbReference type="PRINTS" id="PR00094">
    <property type="entry name" value="ADENYLTKNASE"/>
</dbReference>
<dbReference type="CDD" id="cd01428">
    <property type="entry name" value="ADK"/>
    <property type="match status" value="1"/>
</dbReference>
<dbReference type="InterPro" id="IPR047499">
    <property type="entry name" value="DD_AK7"/>
</dbReference>
<dbReference type="GeneID" id="108919393"/>
<dbReference type="Gene3D" id="3.40.50.300">
    <property type="entry name" value="P-loop containing nucleotide triphosphate hydrolases"/>
    <property type="match status" value="1"/>
</dbReference>
<proteinExistence type="predicted"/>
<dbReference type="InterPro" id="IPR036291">
    <property type="entry name" value="NAD(P)-bd_dom_sf"/>
</dbReference>
<dbReference type="SUPFAM" id="SSF51735">
    <property type="entry name" value="NAD(P)-binding Rossmann-fold domains"/>
    <property type="match status" value="1"/>
</dbReference>
<keyword evidence="4" id="KW-0175">Coiled coil</keyword>
<dbReference type="GO" id="GO:0005524">
    <property type="term" value="F:ATP binding"/>
    <property type="evidence" value="ECO:0007669"/>
    <property type="project" value="InterPro"/>
</dbReference>
<dbReference type="Proteomes" id="UP000694397">
    <property type="component" value="Chromosome 15"/>
</dbReference>
<evidence type="ECO:0000313" key="6">
    <source>
        <dbReference type="Ensembl" id="ENSSFOP00015016983.1"/>
    </source>
</evidence>
<dbReference type="InterPro" id="IPR027417">
    <property type="entry name" value="P-loop_NTPase"/>
</dbReference>
<keyword evidence="7" id="KW-1185">Reference proteome</keyword>
<dbReference type="GO" id="GO:0019205">
    <property type="term" value="F:nucleobase-containing compound kinase activity"/>
    <property type="evidence" value="ECO:0007669"/>
    <property type="project" value="InterPro"/>
</dbReference>
<sequence length="704" mass="80161">MGDRGAKRVFLNHIDLYSSKWIGKFLSNCVAGESLEEAGEAEASEDERSSPDALGNVKDGTFEIVGTLLNEDKKKDKKATFALEEYLAVTQEQLLPHLMKCDVIIYNISEDADQIDEASWAVSALHAELDNFDHPKMFILVSTLLTWALSKSLDPDDPDVPFTEEDYRKRRPHPNFKDHISVEKLVIKMGKTNKSKLSTYVVASGLQYGMGENLFHFFFKMSWLGEVSRIPVFGPGNNILPTIHVNDLAGLLQNVIDHQPKIHYLVGVDDSKNSFEDIVKAISSAVGPGKIQNVPKEDIFLTQNFTQNDIDSLFMNLRIEAIFLKENFNLNWVSETGIVENIDLIVEEYRRTRGLLPLRVCVFGPPAVGKSTVAEKICKQYKLHHIKLKDTITESIAQLENHIGMEDVESESDESANEAQEFLATLKENMEQNAGRLDDQFVIQIMADKLQSQPCKNQGFVLDGFPKTYEQAKELFAANEDEAEETNSKIPTFNKKMIPEFVFSLEASDAFLINRVMNLPESVVQGTHLAQEPFLRHLTAYRDVNTEDETVLNYFDELEIHPEQTEIASDDDIEYLVVMEKVCKILGKPRNYGPTKEEQELQEQRAAAERLRQMEAEKAEAERKEAEEAADRAARWEEWSNRLAEVRQQEEELLEAQSVPLRNYLMKNVMPTLTQGLIQCCRLKPDDPVDFLAEYLFRNRPEID</sequence>
<dbReference type="PANTHER" id="PTHR23359">
    <property type="entry name" value="NUCLEOTIDE KINASE"/>
    <property type="match status" value="1"/>
</dbReference>
<dbReference type="OrthoDB" id="10262413at2759"/>
<keyword evidence="1" id="KW-0808">Transferase</keyword>
<evidence type="ECO:0000256" key="3">
    <source>
        <dbReference type="ARBA" id="ARBA00022777"/>
    </source>
</evidence>
<feature type="region of interest" description="Disordered" evidence="5">
    <location>
        <begin position="37"/>
        <end position="56"/>
    </location>
</feature>
<name>A0A8C9RNA0_SCLFO</name>
<reference evidence="6 7" key="1">
    <citation type="submission" date="2019-04" db="EMBL/GenBank/DDBJ databases">
        <authorList>
            <consortium name="Wellcome Sanger Institute Data Sharing"/>
        </authorList>
    </citation>
    <scope>NUCLEOTIDE SEQUENCE [LARGE SCALE GENOMIC DNA]</scope>
</reference>
<dbReference type="Ensembl" id="ENSSFOT00015017174.2">
    <property type="protein sequence ID" value="ENSSFOP00015016983.1"/>
    <property type="gene ID" value="ENSSFOG00015010942.2"/>
</dbReference>
<evidence type="ECO:0000256" key="1">
    <source>
        <dbReference type="ARBA" id="ARBA00022679"/>
    </source>
</evidence>
<dbReference type="InterPro" id="IPR007858">
    <property type="entry name" value="Dpy-30_motif"/>
</dbReference>
<organism evidence="6 7">
    <name type="scientific">Scleropages formosus</name>
    <name type="common">Asian bonytongue</name>
    <name type="synonym">Osteoglossum formosum</name>
    <dbReference type="NCBI Taxonomy" id="113540"/>
    <lineage>
        <taxon>Eukaryota</taxon>
        <taxon>Metazoa</taxon>
        <taxon>Chordata</taxon>
        <taxon>Craniata</taxon>
        <taxon>Vertebrata</taxon>
        <taxon>Euteleostomi</taxon>
        <taxon>Actinopterygii</taxon>
        <taxon>Neopterygii</taxon>
        <taxon>Teleostei</taxon>
        <taxon>Osteoglossocephala</taxon>
        <taxon>Osteoglossomorpha</taxon>
        <taxon>Osteoglossiformes</taxon>
        <taxon>Osteoglossidae</taxon>
        <taxon>Scleropages</taxon>
    </lineage>
</organism>
<keyword evidence="3" id="KW-0418">Kinase</keyword>
<dbReference type="InterPro" id="IPR000850">
    <property type="entry name" value="Adenylat/UMP-CMP_kin"/>
</dbReference>
<protein>
    <submittedName>
        <fullName evidence="6">Adenylate kinase 7a</fullName>
    </submittedName>
</protein>
<dbReference type="CDD" id="cd22967">
    <property type="entry name" value="DD_AK7"/>
    <property type="match status" value="1"/>
</dbReference>
<evidence type="ECO:0000256" key="2">
    <source>
        <dbReference type="ARBA" id="ARBA00022741"/>
    </source>
</evidence>
<gene>
    <name evidence="6" type="primary">AK7</name>
    <name evidence="6" type="synonym">nova1</name>
</gene>
<dbReference type="GO" id="GO:0006139">
    <property type="term" value="P:nucleobase-containing compound metabolic process"/>
    <property type="evidence" value="ECO:0007669"/>
    <property type="project" value="InterPro"/>
</dbReference>
<dbReference type="Gene3D" id="3.40.50.720">
    <property type="entry name" value="NAD(P)-binding Rossmann-like Domain"/>
    <property type="match status" value="1"/>
</dbReference>
<dbReference type="Gene3D" id="1.20.890.10">
    <property type="entry name" value="cAMP-dependent protein kinase regulatory subunit, dimerization-anchoring domain"/>
    <property type="match status" value="1"/>
</dbReference>
<dbReference type="SUPFAM" id="SSF52540">
    <property type="entry name" value="P-loop containing nucleoside triphosphate hydrolases"/>
    <property type="match status" value="1"/>
</dbReference>
<keyword evidence="2" id="KW-0547">Nucleotide-binding</keyword>
<evidence type="ECO:0000256" key="4">
    <source>
        <dbReference type="SAM" id="Coils"/>
    </source>
</evidence>
<evidence type="ECO:0000313" key="7">
    <source>
        <dbReference type="Proteomes" id="UP000694397"/>
    </source>
</evidence>